<organism evidence="1">
    <name type="scientific">marine sediment metagenome</name>
    <dbReference type="NCBI Taxonomy" id="412755"/>
    <lineage>
        <taxon>unclassified sequences</taxon>
        <taxon>metagenomes</taxon>
        <taxon>ecological metagenomes</taxon>
    </lineage>
</organism>
<proteinExistence type="predicted"/>
<comment type="caution">
    <text evidence="1">The sequence shown here is derived from an EMBL/GenBank/DDBJ whole genome shotgun (WGS) entry which is preliminary data.</text>
</comment>
<gene>
    <name evidence="1" type="ORF">LCGC14_2224970</name>
</gene>
<reference evidence="1" key="1">
    <citation type="journal article" date="2015" name="Nature">
        <title>Complex archaea that bridge the gap between prokaryotes and eukaryotes.</title>
        <authorList>
            <person name="Spang A."/>
            <person name="Saw J.H."/>
            <person name="Jorgensen S.L."/>
            <person name="Zaremba-Niedzwiedzka K."/>
            <person name="Martijn J."/>
            <person name="Lind A.E."/>
            <person name="van Eijk R."/>
            <person name="Schleper C."/>
            <person name="Guy L."/>
            <person name="Ettema T.J."/>
        </authorList>
    </citation>
    <scope>NUCLEOTIDE SEQUENCE</scope>
</reference>
<dbReference type="AlphaFoldDB" id="A0A0F9G5D3"/>
<sequence>MIQLLTNPVWKYKENIEVLVSLESARQSDWRDILLNGILPSREDSFFPKSNDTKIIHNALEMKRQK</sequence>
<accession>A0A0F9G5D3</accession>
<protein>
    <submittedName>
        <fullName evidence="1">Uncharacterized protein</fullName>
    </submittedName>
</protein>
<name>A0A0F9G5D3_9ZZZZ</name>
<evidence type="ECO:0000313" key="1">
    <source>
        <dbReference type="EMBL" id="KKL58477.1"/>
    </source>
</evidence>
<dbReference type="EMBL" id="LAZR01029811">
    <property type="protein sequence ID" value="KKL58477.1"/>
    <property type="molecule type" value="Genomic_DNA"/>
</dbReference>